<dbReference type="EMBL" id="JGDS01000062">
    <property type="protein sequence ID" value="EXZ72044.1"/>
    <property type="molecule type" value="Genomic_DNA"/>
</dbReference>
<dbReference type="Proteomes" id="UP000020938">
    <property type="component" value="Unassembled WGS sequence"/>
</dbReference>
<proteinExistence type="predicted"/>
<dbReference type="Pfam" id="PF10626">
    <property type="entry name" value="TraO"/>
    <property type="match status" value="1"/>
</dbReference>
<dbReference type="RefSeq" id="WP_032598701.1">
    <property type="nucleotide sequence ID" value="NZ_JGDS01000062.1"/>
</dbReference>
<gene>
    <name evidence="1" type="ORF">M123_3496</name>
</gene>
<dbReference type="PATRIC" id="fig|1339314.3.peg.3647"/>
<reference evidence="1 2" key="1">
    <citation type="submission" date="2014-02" db="EMBL/GenBank/DDBJ databases">
        <authorList>
            <person name="Sears C."/>
            <person name="Carroll K."/>
            <person name="Sack B.R."/>
            <person name="Qadri F."/>
            <person name="Myers L.L."/>
            <person name="Chung G.-T."/>
            <person name="Escheverria P."/>
            <person name="Fraser C.M."/>
            <person name="Sadzewicz L."/>
            <person name="Shefchek K.A."/>
            <person name="Tallon L."/>
            <person name="Das S.P."/>
            <person name="Daugherty S."/>
            <person name="Mongodin E.F."/>
        </authorList>
    </citation>
    <scope>NUCLEOTIDE SEQUENCE [LARGE SCALE GENOMIC DNA]</scope>
    <source>
        <strain evidence="1 2">3976T8</strain>
    </source>
</reference>
<sequence>MKRYLYITFALLVLLAGQVGAQRRLPEMKGVSLTAGMTDGFYCKVNKPDAGFSFGLAVSTYTKKRNQWVLGGEVLKRNTPYRDGSIPLVQYTGEGGYYYNFFSSSNKTVFLSIGGSAMLGYESVNGGKRLLYDGATLGQCESFIYGGAITLEAETYLSDRLVLLLRLRERILWGSASTHAHFQYGIGIKYIL</sequence>
<name>A0A016CKS8_BACFG</name>
<comment type="caution">
    <text evidence="1">The sequence shown here is derived from an EMBL/GenBank/DDBJ whole genome shotgun (WGS) entry which is preliminary data.</text>
</comment>
<evidence type="ECO:0000313" key="2">
    <source>
        <dbReference type="Proteomes" id="UP000020938"/>
    </source>
</evidence>
<evidence type="ECO:0000313" key="1">
    <source>
        <dbReference type="EMBL" id="EXZ72044.1"/>
    </source>
</evidence>
<accession>A0A016CKS8</accession>
<organism evidence="1 2">
    <name type="scientific">Bacteroides fragilis str. 3976T8</name>
    <dbReference type="NCBI Taxonomy" id="1339314"/>
    <lineage>
        <taxon>Bacteria</taxon>
        <taxon>Pseudomonadati</taxon>
        <taxon>Bacteroidota</taxon>
        <taxon>Bacteroidia</taxon>
        <taxon>Bacteroidales</taxon>
        <taxon>Bacteroidaceae</taxon>
        <taxon>Bacteroides</taxon>
    </lineage>
</organism>
<dbReference type="InterPro" id="IPR018899">
    <property type="entry name" value="Conjug_transposon_Tra0"/>
</dbReference>
<protein>
    <submittedName>
        <fullName evidence="1">Conjugative transposon TraO family protein</fullName>
    </submittedName>
</protein>
<dbReference type="AlphaFoldDB" id="A0A016CKS8"/>